<dbReference type="PROSITE" id="PS00211">
    <property type="entry name" value="ABC_TRANSPORTER_1"/>
    <property type="match status" value="1"/>
</dbReference>
<dbReference type="GO" id="GO:0016887">
    <property type="term" value="F:ATP hydrolysis activity"/>
    <property type="evidence" value="ECO:0007669"/>
    <property type="project" value="InterPro"/>
</dbReference>
<evidence type="ECO:0000259" key="3">
    <source>
        <dbReference type="PROSITE" id="PS50893"/>
    </source>
</evidence>
<keyword evidence="1" id="KW-0547">Nucleotide-binding</keyword>
<dbReference type="InterPro" id="IPR017871">
    <property type="entry name" value="ABC_transporter-like_CS"/>
</dbReference>
<dbReference type="InterPro" id="IPR027417">
    <property type="entry name" value="P-loop_NTPase"/>
</dbReference>
<reference evidence="4 5" key="1">
    <citation type="submission" date="2018-10" db="EMBL/GenBank/DDBJ databases">
        <authorList>
            <person name="Li J."/>
        </authorList>
    </citation>
    <scope>NUCLEOTIDE SEQUENCE [LARGE SCALE GENOMIC DNA]</scope>
    <source>
        <strain evidence="4 5">IF 016277</strain>
    </source>
</reference>
<dbReference type="InterPro" id="IPR003439">
    <property type="entry name" value="ABC_transporter-like_ATP-bd"/>
</dbReference>
<accession>A0A3L6ZXW3</accession>
<dbReference type="Pfam" id="PF00005">
    <property type="entry name" value="ABC_tran"/>
    <property type="match status" value="1"/>
</dbReference>
<dbReference type="PROSITE" id="PS50893">
    <property type="entry name" value="ABC_TRANSPORTER_2"/>
    <property type="match status" value="1"/>
</dbReference>
<evidence type="ECO:0000256" key="2">
    <source>
        <dbReference type="ARBA" id="ARBA00022840"/>
    </source>
</evidence>
<dbReference type="RefSeq" id="WP_121649737.1">
    <property type="nucleotide sequence ID" value="NZ_RCUX01000016.1"/>
</dbReference>
<dbReference type="Proteomes" id="UP000272503">
    <property type="component" value="Unassembled WGS sequence"/>
</dbReference>
<evidence type="ECO:0000313" key="5">
    <source>
        <dbReference type="Proteomes" id="UP000272503"/>
    </source>
</evidence>
<dbReference type="AlphaFoldDB" id="A0A3L6ZXW3"/>
<name>A0A3L6ZXW3_9MICO</name>
<dbReference type="SMART" id="SM00382">
    <property type="entry name" value="AAA"/>
    <property type="match status" value="1"/>
</dbReference>
<keyword evidence="5" id="KW-1185">Reference proteome</keyword>
<comment type="caution">
    <text evidence="4">The sequence shown here is derived from an EMBL/GenBank/DDBJ whole genome shotgun (WGS) entry which is preliminary data.</text>
</comment>
<dbReference type="PANTHER" id="PTHR24220:SF659">
    <property type="entry name" value="TRANSPORTER, PUTATIVE-RELATED"/>
    <property type="match status" value="1"/>
</dbReference>
<organism evidence="4 5">
    <name type="scientific">Mycetocola tolaasinivorans</name>
    <dbReference type="NCBI Taxonomy" id="76635"/>
    <lineage>
        <taxon>Bacteria</taxon>
        <taxon>Bacillati</taxon>
        <taxon>Actinomycetota</taxon>
        <taxon>Actinomycetes</taxon>
        <taxon>Micrococcales</taxon>
        <taxon>Microbacteriaceae</taxon>
        <taxon>Mycetocola</taxon>
    </lineage>
</organism>
<evidence type="ECO:0000313" key="4">
    <source>
        <dbReference type="EMBL" id="RLP72759.1"/>
    </source>
</evidence>
<protein>
    <submittedName>
        <fullName evidence="4">ATP-binding cassette domain-containing protein</fullName>
    </submittedName>
</protein>
<dbReference type="PANTHER" id="PTHR24220">
    <property type="entry name" value="IMPORT ATP-BINDING PROTEIN"/>
    <property type="match status" value="1"/>
</dbReference>
<dbReference type="GO" id="GO:0005886">
    <property type="term" value="C:plasma membrane"/>
    <property type="evidence" value="ECO:0007669"/>
    <property type="project" value="TreeGrafter"/>
</dbReference>
<dbReference type="Gene3D" id="3.40.50.300">
    <property type="entry name" value="P-loop containing nucleotide triphosphate hydrolases"/>
    <property type="match status" value="1"/>
</dbReference>
<dbReference type="EMBL" id="RCUX01000016">
    <property type="protein sequence ID" value="RLP72759.1"/>
    <property type="molecule type" value="Genomic_DNA"/>
</dbReference>
<sequence>MLIDARDLQVRLGDHTLIQGVSVRCEPGKITAISGPSGSGKTTLLHALGLLIPVSHGSLLLDGREAARASERERRAFWREHTAFVFQDYGTIEDRSVAANTVMALGPLGGTQRGDPDRLRNALAQVGLAGRERDPAARLSGGEKQRLAIARAIYRDARVILADEPTASLDAENRERIITLLRTRAAAGATVVIATHDEAFADTCEARFRFDPSVSSRG</sequence>
<dbReference type="InterPro" id="IPR003593">
    <property type="entry name" value="AAA+_ATPase"/>
</dbReference>
<proteinExistence type="predicted"/>
<dbReference type="OrthoDB" id="4425833at2"/>
<dbReference type="GO" id="GO:0005524">
    <property type="term" value="F:ATP binding"/>
    <property type="evidence" value="ECO:0007669"/>
    <property type="project" value="UniProtKB-KW"/>
</dbReference>
<gene>
    <name evidence="4" type="ORF">D9V32_15035</name>
</gene>
<dbReference type="SUPFAM" id="SSF52540">
    <property type="entry name" value="P-loop containing nucleoside triphosphate hydrolases"/>
    <property type="match status" value="1"/>
</dbReference>
<dbReference type="InterPro" id="IPR015854">
    <property type="entry name" value="ABC_transpr_LolD-like"/>
</dbReference>
<evidence type="ECO:0000256" key="1">
    <source>
        <dbReference type="ARBA" id="ARBA00022741"/>
    </source>
</evidence>
<feature type="domain" description="ABC transporter" evidence="3">
    <location>
        <begin position="3"/>
        <end position="217"/>
    </location>
</feature>
<keyword evidence="2 4" id="KW-0067">ATP-binding</keyword>
<dbReference type="GO" id="GO:0022857">
    <property type="term" value="F:transmembrane transporter activity"/>
    <property type="evidence" value="ECO:0007669"/>
    <property type="project" value="TreeGrafter"/>
</dbReference>